<dbReference type="RefSeq" id="WP_092231996.1">
    <property type="nucleotide sequence ID" value="NZ_FNLL01000003.1"/>
</dbReference>
<organism evidence="5 6">
    <name type="scientific">Desulfobacula phenolica</name>
    <dbReference type="NCBI Taxonomy" id="90732"/>
    <lineage>
        <taxon>Bacteria</taxon>
        <taxon>Pseudomonadati</taxon>
        <taxon>Thermodesulfobacteriota</taxon>
        <taxon>Desulfobacteria</taxon>
        <taxon>Desulfobacterales</taxon>
        <taxon>Desulfobacteraceae</taxon>
        <taxon>Desulfobacula</taxon>
    </lineage>
</organism>
<dbReference type="Gene3D" id="3.30.505.50">
    <property type="entry name" value="Sigma 54 modulation/S30EA ribosomal protein, C-terminal domain"/>
    <property type="match status" value="1"/>
</dbReference>
<evidence type="ECO:0000256" key="2">
    <source>
        <dbReference type="ARBA" id="ARBA00038695"/>
    </source>
</evidence>
<proteinExistence type="predicted"/>
<evidence type="ECO:0000256" key="3">
    <source>
        <dbReference type="ARBA" id="ARBA00041148"/>
    </source>
</evidence>
<dbReference type="GO" id="GO:0043024">
    <property type="term" value="F:ribosomal small subunit binding"/>
    <property type="evidence" value="ECO:0007669"/>
    <property type="project" value="TreeGrafter"/>
</dbReference>
<dbReference type="Proteomes" id="UP000199608">
    <property type="component" value="Unassembled WGS sequence"/>
</dbReference>
<dbReference type="PANTHER" id="PTHR33231">
    <property type="entry name" value="30S RIBOSOMAL PROTEIN"/>
    <property type="match status" value="1"/>
</dbReference>
<accession>A0A1H2EVU0</accession>
<dbReference type="NCBIfam" id="TIGR00741">
    <property type="entry name" value="yfiA"/>
    <property type="match status" value="1"/>
</dbReference>
<keyword evidence="1" id="KW-0810">Translation regulation</keyword>
<dbReference type="Pfam" id="PF16321">
    <property type="entry name" value="Ribosom_S30AE_C"/>
    <property type="match status" value="1"/>
</dbReference>
<evidence type="ECO:0000313" key="6">
    <source>
        <dbReference type="Proteomes" id="UP000199608"/>
    </source>
</evidence>
<dbReference type="InterPro" id="IPR050574">
    <property type="entry name" value="HPF/YfiA_ribosome-assoc"/>
</dbReference>
<protein>
    <recommendedName>
        <fullName evidence="3">Ribosome hibernation promoting factor</fullName>
    </recommendedName>
</protein>
<comment type="subunit">
    <text evidence="2">Associates exclusively with 100S ribosomes, which are dimers of 70S ribosomes.</text>
</comment>
<dbReference type="AlphaFoldDB" id="A0A1H2EVU0"/>
<sequence length="184" mass="20926">MQTTVTFKKIDTSVALKSYVQKKLDKFDKMLDSPAEAYVVLSVEKIRHIAEITLTCDKLKIHAKEDSESMYSSIDALMDKIKPQIKKHKEKVKQHLSRNKQSIKNESAQLNLSTESLDNPMTDQMVDTIIIETVDTKPMDIEDAVIELDSGKQSFFVFNNARTEQLNVLYKHNNGKLGLIQPIG</sequence>
<gene>
    <name evidence="5" type="ORF">SAMN04487931_103388</name>
</gene>
<dbReference type="GO" id="GO:0045900">
    <property type="term" value="P:negative regulation of translational elongation"/>
    <property type="evidence" value="ECO:0007669"/>
    <property type="project" value="TreeGrafter"/>
</dbReference>
<dbReference type="GO" id="GO:0022627">
    <property type="term" value="C:cytosolic small ribosomal subunit"/>
    <property type="evidence" value="ECO:0007669"/>
    <property type="project" value="TreeGrafter"/>
</dbReference>
<feature type="domain" description="Sigma 54 modulation/S30EA ribosomal protein C-terminal" evidence="4">
    <location>
        <begin position="132"/>
        <end position="179"/>
    </location>
</feature>
<dbReference type="PANTHER" id="PTHR33231:SF1">
    <property type="entry name" value="30S RIBOSOMAL PROTEIN"/>
    <property type="match status" value="1"/>
</dbReference>
<name>A0A1H2EVU0_9BACT</name>
<dbReference type="SUPFAM" id="SSF69754">
    <property type="entry name" value="Ribosome binding protein Y (YfiA homologue)"/>
    <property type="match status" value="1"/>
</dbReference>
<reference evidence="6" key="1">
    <citation type="submission" date="2016-10" db="EMBL/GenBank/DDBJ databases">
        <authorList>
            <person name="Varghese N."/>
            <person name="Submissions S."/>
        </authorList>
    </citation>
    <scope>NUCLEOTIDE SEQUENCE [LARGE SCALE GENOMIC DNA]</scope>
    <source>
        <strain evidence="6">DSM 3384</strain>
    </source>
</reference>
<dbReference type="EMBL" id="FNLL01000003">
    <property type="protein sequence ID" value="SDT99252.1"/>
    <property type="molecule type" value="Genomic_DNA"/>
</dbReference>
<dbReference type="InterPro" id="IPR003489">
    <property type="entry name" value="RHF/RaiA"/>
</dbReference>
<evidence type="ECO:0000313" key="5">
    <source>
        <dbReference type="EMBL" id="SDT99252.1"/>
    </source>
</evidence>
<dbReference type="InterPro" id="IPR036567">
    <property type="entry name" value="RHF-like"/>
</dbReference>
<dbReference type="CDD" id="cd00552">
    <property type="entry name" value="RaiA"/>
    <property type="match status" value="1"/>
</dbReference>
<dbReference type="Gene3D" id="3.30.160.100">
    <property type="entry name" value="Ribosome hibernation promotion factor-like"/>
    <property type="match status" value="1"/>
</dbReference>
<dbReference type="InterPro" id="IPR032528">
    <property type="entry name" value="Ribosom_S30AE_C"/>
</dbReference>
<evidence type="ECO:0000259" key="4">
    <source>
        <dbReference type="Pfam" id="PF16321"/>
    </source>
</evidence>
<keyword evidence="6" id="KW-1185">Reference proteome</keyword>
<dbReference type="InterPro" id="IPR038416">
    <property type="entry name" value="Ribosom_S30AE_C_sf"/>
</dbReference>
<dbReference type="Pfam" id="PF02482">
    <property type="entry name" value="Ribosomal_S30AE"/>
    <property type="match status" value="1"/>
</dbReference>
<evidence type="ECO:0000256" key="1">
    <source>
        <dbReference type="ARBA" id="ARBA00022845"/>
    </source>
</evidence>